<comment type="subcellular location">
    <subcellularLocation>
        <location evidence="1">Membrane</location>
        <topology evidence="1">Multi-pass membrane protein</topology>
    </subcellularLocation>
</comment>
<keyword evidence="8" id="KW-1185">Reference proteome</keyword>
<reference evidence="8" key="1">
    <citation type="journal article" date="2019" name="Int. J. Syst. Evol. Microbiol.">
        <title>The Global Catalogue of Microorganisms (GCM) 10K type strain sequencing project: providing services to taxonomists for standard genome sequencing and annotation.</title>
        <authorList>
            <consortium name="The Broad Institute Genomics Platform"/>
            <consortium name="The Broad Institute Genome Sequencing Center for Infectious Disease"/>
            <person name="Wu L."/>
            <person name="Ma J."/>
        </authorList>
    </citation>
    <scope>NUCLEOTIDE SEQUENCE [LARGE SCALE GENOMIC DNA]</scope>
    <source>
        <strain evidence="8">CGMCC 4.7289</strain>
    </source>
</reference>
<proteinExistence type="inferred from homology"/>
<keyword evidence="3 6" id="KW-0812">Transmembrane</keyword>
<dbReference type="PANTHER" id="PTHR10057:SF0">
    <property type="entry name" value="TRANSLOCATOR PROTEIN"/>
    <property type="match status" value="1"/>
</dbReference>
<evidence type="ECO:0000313" key="8">
    <source>
        <dbReference type="Proteomes" id="UP001595816"/>
    </source>
</evidence>
<dbReference type="InterPro" id="IPR038330">
    <property type="entry name" value="TspO/MBR-related_sf"/>
</dbReference>
<dbReference type="RefSeq" id="WP_253763062.1">
    <property type="nucleotide sequence ID" value="NZ_JAMZDZ010000001.1"/>
</dbReference>
<comment type="caution">
    <text evidence="7">The sequence shown here is derived from an EMBL/GenBank/DDBJ whole genome shotgun (WGS) entry which is preliminary data.</text>
</comment>
<dbReference type="Proteomes" id="UP001595816">
    <property type="component" value="Unassembled WGS sequence"/>
</dbReference>
<accession>A0ABV8LXX7</accession>
<keyword evidence="4 6" id="KW-1133">Transmembrane helix</keyword>
<dbReference type="InterPro" id="IPR004307">
    <property type="entry name" value="TspO_MBR"/>
</dbReference>
<name>A0ABV8LXX7_9ACTN</name>
<keyword evidence="5 6" id="KW-0472">Membrane</keyword>
<feature type="transmembrane region" description="Helical" evidence="6">
    <location>
        <begin position="20"/>
        <end position="40"/>
    </location>
</feature>
<dbReference type="Gene3D" id="1.20.1260.100">
    <property type="entry name" value="TspO/MBR protein"/>
    <property type="match status" value="2"/>
</dbReference>
<dbReference type="CDD" id="cd15904">
    <property type="entry name" value="TSPO_MBR"/>
    <property type="match status" value="1"/>
</dbReference>
<dbReference type="EMBL" id="JBHSAY010000020">
    <property type="protein sequence ID" value="MFC4135183.1"/>
    <property type="molecule type" value="Genomic_DNA"/>
</dbReference>
<organism evidence="7 8">
    <name type="scientific">Hamadaea flava</name>
    <dbReference type="NCBI Taxonomy" id="1742688"/>
    <lineage>
        <taxon>Bacteria</taxon>
        <taxon>Bacillati</taxon>
        <taxon>Actinomycetota</taxon>
        <taxon>Actinomycetes</taxon>
        <taxon>Micromonosporales</taxon>
        <taxon>Micromonosporaceae</taxon>
        <taxon>Hamadaea</taxon>
    </lineage>
</organism>
<feature type="transmembrane region" description="Helical" evidence="6">
    <location>
        <begin position="93"/>
        <end position="114"/>
    </location>
</feature>
<evidence type="ECO:0000256" key="4">
    <source>
        <dbReference type="ARBA" id="ARBA00022989"/>
    </source>
</evidence>
<dbReference type="PIRSF" id="PIRSF005859">
    <property type="entry name" value="PBR"/>
    <property type="match status" value="1"/>
</dbReference>
<sequence>MTPTPALPATDRSHGPRRWWALAAFLAAVTLTAAVGVLGVSGTADEYATLDQPSWAPPSWLFGPVWTLLYALIAIAGWLVVTTVAFLRVRRNAGLLLVPYLAWVTFAAALNYTIRQLNT</sequence>
<evidence type="ECO:0000256" key="3">
    <source>
        <dbReference type="ARBA" id="ARBA00022692"/>
    </source>
</evidence>
<protein>
    <submittedName>
        <fullName evidence="7">TspO/MBR family protein</fullName>
    </submittedName>
</protein>
<dbReference type="Pfam" id="PF03073">
    <property type="entry name" value="TspO_MBR"/>
    <property type="match status" value="1"/>
</dbReference>
<evidence type="ECO:0000256" key="2">
    <source>
        <dbReference type="ARBA" id="ARBA00007524"/>
    </source>
</evidence>
<evidence type="ECO:0000256" key="5">
    <source>
        <dbReference type="ARBA" id="ARBA00023136"/>
    </source>
</evidence>
<gene>
    <name evidence="7" type="ORF">ACFOZ4_31615</name>
</gene>
<dbReference type="PANTHER" id="PTHR10057">
    <property type="entry name" value="PERIPHERAL-TYPE BENZODIAZEPINE RECEPTOR"/>
    <property type="match status" value="1"/>
</dbReference>
<evidence type="ECO:0000256" key="6">
    <source>
        <dbReference type="SAM" id="Phobius"/>
    </source>
</evidence>
<feature type="transmembrane region" description="Helical" evidence="6">
    <location>
        <begin position="60"/>
        <end position="81"/>
    </location>
</feature>
<evidence type="ECO:0000313" key="7">
    <source>
        <dbReference type="EMBL" id="MFC4135183.1"/>
    </source>
</evidence>
<comment type="similarity">
    <text evidence="2">Belongs to the TspO/BZRP family.</text>
</comment>
<evidence type="ECO:0000256" key="1">
    <source>
        <dbReference type="ARBA" id="ARBA00004141"/>
    </source>
</evidence>